<gene>
    <name evidence="6" type="ORF">CHS0354_017134</name>
</gene>
<dbReference type="InterPro" id="IPR001496">
    <property type="entry name" value="SOCS_box"/>
</dbReference>
<dbReference type="PROSITE" id="PS50297">
    <property type="entry name" value="ANK_REP_REGION"/>
    <property type="match status" value="5"/>
</dbReference>
<feature type="repeat" description="ANK" evidence="4">
    <location>
        <begin position="41"/>
        <end position="73"/>
    </location>
</feature>
<dbReference type="PANTHER" id="PTHR24136:SF53">
    <property type="entry name" value="ANKYRIN REPEAT AND SOCS BOX CONTAINING 13"/>
    <property type="match status" value="1"/>
</dbReference>
<dbReference type="InterPro" id="IPR002110">
    <property type="entry name" value="Ankyrin_rpt"/>
</dbReference>
<dbReference type="EMBL" id="JAEAOA010001054">
    <property type="protein sequence ID" value="KAK3608972.1"/>
    <property type="molecule type" value="Genomic_DNA"/>
</dbReference>
<dbReference type="InterPro" id="IPR036036">
    <property type="entry name" value="SOCS_box-like_dom_sf"/>
</dbReference>
<evidence type="ECO:0000256" key="4">
    <source>
        <dbReference type="PROSITE-ProRule" id="PRU00023"/>
    </source>
</evidence>
<dbReference type="SUPFAM" id="SSF158235">
    <property type="entry name" value="SOCS box-like"/>
    <property type="match status" value="1"/>
</dbReference>
<feature type="repeat" description="ANK" evidence="4">
    <location>
        <begin position="139"/>
        <end position="171"/>
    </location>
</feature>
<reference evidence="6" key="2">
    <citation type="journal article" date="2021" name="Genome Biol. Evol.">
        <title>Developing a high-quality reference genome for a parasitic bivalve with doubly uniparental inheritance (Bivalvia: Unionida).</title>
        <authorList>
            <person name="Smith C.H."/>
        </authorList>
    </citation>
    <scope>NUCLEOTIDE SEQUENCE</scope>
    <source>
        <strain evidence="6">CHS0354</strain>
        <tissue evidence="6">Mantle</tissue>
    </source>
</reference>
<dbReference type="Gene3D" id="1.25.40.20">
    <property type="entry name" value="Ankyrin repeat-containing domain"/>
    <property type="match status" value="1"/>
</dbReference>
<comment type="caution">
    <text evidence="6">The sequence shown here is derived from an EMBL/GenBank/DDBJ whole genome shotgun (WGS) entry which is preliminary data.</text>
</comment>
<organism evidence="6 7">
    <name type="scientific">Potamilus streckersoni</name>
    <dbReference type="NCBI Taxonomy" id="2493646"/>
    <lineage>
        <taxon>Eukaryota</taxon>
        <taxon>Metazoa</taxon>
        <taxon>Spiralia</taxon>
        <taxon>Lophotrochozoa</taxon>
        <taxon>Mollusca</taxon>
        <taxon>Bivalvia</taxon>
        <taxon>Autobranchia</taxon>
        <taxon>Heteroconchia</taxon>
        <taxon>Palaeoheterodonta</taxon>
        <taxon>Unionida</taxon>
        <taxon>Unionoidea</taxon>
        <taxon>Unionidae</taxon>
        <taxon>Ambleminae</taxon>
        <taxon>Lampsilini</taxon>
        <taxon>Potamilus</taxon>
    </lineage>
</organism>
<dbReference type="AlphaFoldDB" id="A0AAE0WCY7"/>
<accession>A0AAE0WCY7</accession>
<dbReference type="Pfam" id="PF07525">
    <property type="entry name" value="SOCS_box"/>
    <property type="match status" value="1"/>
</dbReference>
<dbReference type="InterPro" id="IPR051573">
    <property type="entry name" value="Ankyrin-SOCS_box_domain"/>
</dbReference>
<feature type="repeat" description="ANK" evidence="4">
    <location>
        <begin position="8"/>
        <end position="40"/>
    </location>
</feature>
<reference evidence="6" key="3">
    <citation type="submission" date="2023-05" db="EMBL/GenBank/DDBJ databases">
        <authorList>
            <person name="Smith C.H."/>
        </authorList>
    </citation>
    <scope>NUCLEOTIDE SEQUENCE</scope>
    <source>
        <strain evidence="6">CHS0354</strain>
        <tissue evidence="6">Mantle</tissue>
    </source>
</reference>
<keyword evidence="7" id="KW-1185">Reference proteome</keyword>
<dbReference type="Gene3D" id="1.10.750.20">
    <property type="entry name" value="SOCS box"/>
    <property type="match status" value="1"/>
</dbReference>
<dbReference type="GO" id="GO:0016567">
    <property type="term" value="P:protein ubiquitination"/>
    <property type="evidence" value="ECO:0007669"/>
    <property type="project" value="TreeGrafter"/>
</dbReference>
<feature type="repeat" description="ANK" evidence="4">
    <location>
        <begin position="171"/>
        <end position="203"/>
    </location>
</feature>
<dbReference type="Proteomes" id="UP001195483">
    <property type="component" value="Unassembled WGS sequence"/>
</dbReference>
<evidence type="ECO:0000313" key="6">
    <source>
        <dbReference type="EMBL" id="KAK3608972.1"/>
    </source>
</evidence>
<proteinExistence type="inferred from homology"/>
<keyword evidence="2" id="KW-0677">Repeat</keyword>
<dbReference type="PROSITE" id="PS50225">
    <property type="entry name" value="SOCS"/>
    <property type="match status" value="1"/>
</dbReference>
<evidence type="ECO:0000256" key="1">
    <source>
        <dbReference type="ARBA" id="ARBA00005949"/>
    </source>
</evidence>
<dbReference type="SMART" id="SM00969">
    <property type="entry name" value="SOCS_box"/>
    <property type="match status" value="1"/>
</dbReference>
<dbReference type="SMART" id="SM00248">
    <property type="entry name" value="ANK"/>
    <property type="match status" value="6"/>
</dbReference>
<evidence type="ECO:0000259" key="5">
    <source>
        <dbReference type="PROSITE" id="PS50225"/>
    </source>
</evidence>
<dbReference type="PROSITE" id="PS50088">
    <property type="entry name" value="ANK_REPEAT"/>
    <property type="match status" value="5"/>
</dbReference>
<dbReference type="PRINTS" id="PR01415">
    <property type="entry name" value="ANKYRIN"/>
</dbReference>
<dbReference type="GO" id="GO:0035556">
    <property type="term" value="P:intracellular signal transduction"/>
    <property type="evidence" value="ECO:0007669"/>
    <property type="project" value="InterPro"/>
</dbReference>
<dbReference type="CDD" id="cd03716">
    <property type="entry name" value="SOCS_ASB_like"/>
    <property type="match status" value="1"/>
</dbReference>
<dbReference type="SUPFAM" id="SSF48403">
    <property type="entry name" value="Ankyrin repeat"/>
    <property type="match status" value="1"/>
</dbReference>
<dbReference type="InterPro" id="IPR036770">
    <property type="entry name" value="Ankyrin_rpt-contain_sf"/>
</dbReference>
<evidence type="ECO:0000256" key="3">
    <source>
        <dbReference type="ARBA" id="ARBA00023043"/>
    </source>
</evidence>
<comment type="similarity">
    <text evidence="1">Belongs to the ankyrin SOCS box (ASB) family.</text>
</comment>
<evidence type="ECO:0000313" key="7">
    <source>
        <dbReference type="Proteomes" id="UP001195483"/>
    </source>
</evidence>
<dbReference type="Pfam" id="PF00023">
    <property type="entry name" value="Ank"/>
    <property type="match status" value="1"/>
</dbReference>
<feature type="domain" description="SOCS box" evidence="5">
    <location>
        <begin position="217"/>
        <end position="266"/>
    </location>
</feature>
<name>A0AAE0WCY7_9BIVA</name>
<dbReference type="GO" id="GO:0045732">
    <property type="term" value="P:positive regulation of protein catabolic process"/>
    <property type="evidence" value="ECO:0007669"/>
    <property type="project" value="TreeGrafter"/>
</dbReference>
<feature type="repeat" description="ANK" evidence="4">
    <location>
        <begin position="74"/>
        <end position="102"/>
    </location>
</feature>
<dbReference type="PANTHER" id="PTHR24136">
    <property type="entry name" value="SOWAH (DROSOPHILA) HOMOLOG"/>
    <property type="match status" value="1"/>
</dbReference>
<dbReference type="Pfam" id="PF12796">
    <property type="entry name" value="Ank_2"/>
    <property type="match status" value="2"/>
</dbReference>
<reference evidence="6" key="1">
    <citation type="journal article" date="2021" name="Genome Biol. Evol.">
        <title>A High-Quality Reference Genome for a Parasitic Bivalve with Doubly Uniparental Inheritance (Bivalvia: Unionida).</title>
        <authorList>
            <person name="Smith C.H."/>
        </authorList>
    </citation>
    <scope>NUCLEOTIDE SEQUENCE</scope>
    <source>
        <strain evidence="6">CHS0354</strain>
    </source>
</reference>
<keyword evidence="3 4" id="KW-0040">ANK repeat</keyword>
<sequence length="271" mass="29874">MMSLVSYDDKNPLHTSARVGAVRTVQHLIKEGYSVNKRTFDFMTPLHEACFQGNLECISVLLEAGSEVNASNVDGATPLCDACSNGNPNCVRLLLQHGADTNPPLLLTSPLHEAVLRDKWQCAEILIEAGCKIDQHDCHFGTPLHVAAYKGFIKSAAVLLKAGAIVNATKFHNTALHDVARLQDCDFISLLLEHGADVYARDNHGNQAKDLIPSSTSLARQLLLHAECTPRCLRSICRLKIRQSFGPSRLRNIKDLQLPKLLLDYLSFDIQ</sequence>
<protein>
    <recommendedName>
        <fullName evidence="5">SOCS box domain-containing protein</fullName>
    </recommendedName>
</protein>
<evidence type="ECO:0000256" key="2">
    <source>
        <dbReference type="ARBA" id="ARBA00022737"/>
    </source>
</evidence>